<accession>G0EH04</accession>
<protein>
    <submittedName>
        <fullName evidence="2">Uncharacterized protein</fullName>
    </submittedName>
</protein>
<evidence type="ECO:0000313" key="3">
    <source>
        <dbReference type="Proteomes" id="UP000001037"/>
    </source>
</evidence>
<organism evidence="2 3">
    <name type="scientific">Pyrolobus fumarii (strain DSM 11204 / 1A)</name>
    <dbReference type="NCBI Taxonomy" id="694429"/>
    <lineage>
        <taxon>Archaea</taxon>
        <taxon>Thermoproteota</taxon>
        <taxon>Thermoprotei</taxon>
        <taxon>Desulfurococcales</taxon>
        <taxon>Pyrodictiaceae</taxon>
        <taxon>Pyrolobus</taxon>
    </lineage>
</organism>
<keyword evidence="1" id="KW-0812">Transmembrane</keyword>
<dbReference type="KEGG" id="pfm:Pyrfu_0584"/>
<keyword evidence="1" id="KW-1133">Transmembrane helix</keyword>
<dbReference type="HOGENOM" id="CLU_3075502_0_0_2"/>
<name>G0EH04_PYRF1</name>
<dbReference type="EMBL" id="CP002838">
    <property type="protein sequence ID" value="AEM38454.1"/>
    <property type="molecule type" value="Genomic_DNA"/>
</dbReference>
<proteinExistence type="predicted"/>
<reference evidence="2 3" key="1">
    <citation type="journal article" date="2011" name="Stand. Genomic Sci.">
        <title>Complete genome sequence of the hyperthermophilic chemolithoautotroph Pyrolobus fumarii type strain (1A).</title>
        <authorList>
            <person name="Anderson I."/>
            <person name="Goker M."/>
            <person name="Nolan M."/>
            <person name="Lucas S."/>
            <person name="Hammon N."/>
            <person name="Deshpande S."/>
            <person name="Cheng J.F."/>
            <person name="Tapia R."/>
            <person name="Han C."/>
            <person name="Goodwin L."/>
            <person name="Pitluck S."/>
            <person name="Huntemann M."/>
            <person name="Liolios K."/>
            <person name="Ivanova N."/>
            <person name="Pagani I."/>
            <person name="Mavromatis K."/>
            <person name="Ovchinikova G."/>
            <person name="Pati A."/>
            <person name="Chen A."/>
            <person name="Palaniappan K."/>
            <person name="Land M."/>
            <person name="Hauser L."/>
            <person name="Brambilla E.M."/>
            <person name="Huber H."/>
            <person name="Yasawong M."/>
            <person name="Rohde M."/>
            <person name="Spring S."/>
            <person name="Abt B."/>
            <person name="Sikorski J."/>
            <person name="Wirth R."/>
            <person name="Detter J.C."/>
            <person name="Woyke T."/>
            <person name="Bristow J."/>
            <person name="Eisen J.A."/>
            <person name="Markowitz V."/>
            <person name="Hugenholtz P."/>
            <person name="Kyrpides N.C."/>
            <person name="Klenk H.P."/>
            <person name="Lapidus A."/>
        </authorList>
    </citation>
    <scope>NUCLEOTIDE SEQUENCE [LARGE SCALE GENOMIC DNA]</scope>
    <source>
        <strain evidence="3">DSM 11204 / 1A</strain>
    </source>
</reference>
<dbReference type="InParanoid" id="G0EH04"/>
<evidence type="ECO:0000313" key="2">
    <source>
        <dbReference type="EMBL" id="AEM38454.1"/>
    </source>
</evidence>
<dbReference type="Proteomes" id="UP000001037">
    <property type="component" value="Chromosome"/>
</dbReference>
<evidence type="ECO:0000256" key="1">
    <source>
        <dbReference type="SAM" id="Phobius"/>
    </source>
</evidence>
<dbReference type="AlphaFoldDB" id="G0EH04"/>
<keyword evidence="1" id="KW-0472">Membrane</keyword>
<sequence length="52" mass="6182">MYERAFRAAPVDVEMLDVYMLFWLVLLVMPGLSRCWRVVEWKRVLPVSCYGS</sequence>
<feature type="transmembrane region" description="Helical" evidence="1">
    <location>
        <begin position="20"/>
        <end position="36"/>
    </location>
</feature>
<keyword evidence="3" id="KW-1185">Reference proteome</keyword>
<gene>
    <name evidence="2" type="ordered locus">Pyrfu_0584</name>
</gene>